<accession>A0A7X1NMG3</accession>
<dbReference type="AlphaFoldDB" id="A0A7X1NMG3"/>
<proteinExistence type="predicted"/>
<evidence type="ECO:0000256" key="1">
    <source>
        <dbReference type="SAM" id="Phobius"/>
    </source>
</evidence>
<dbReference type="OrthoDB" id="3389322at2"/>
<feature type="domain" description="Protein-glutamine gamma-glutamyltransferase-like C-terminal" evidence="2">
    <location>
        <begin position="133"/>
        <end position="200"/>
    </location>
</feature>
<keyword evidence="1" id="KW-1133">Transmembrane helix</keyword>
<evidence type="ECO:0000313" key="3">
    <source>
        <dbReference type="EMBL" id="MPY09547.1"/>
    </source>
</evidence>
<gene>
    <name evidence="3" type="ORF">FNH21_02220</name>
</gene>
<organism evidence="3 4">
    <name type="scientific">Arthrobacter bussei</name>
    <dbReference type="NCBI Taxonomy" id="2594179"/>
    <lineage>
        <taxon>Bacteria</taxon>
        <taxon>Bacillati</taxon>
        <taxon>Actinomycetota</taxon>
        <taxon>Actinomycetes</taxon>
        <taxon>Micrococcales</taxon>
        <taxon>Micrococcaceae</taxon>
        <taxon>Arthrobacter</taxon>
    </lineage>
</organism>
<dbReference type="EMBL" id="VJXX01000001">
    <property type="protein sequence ID" value="MPY09547.1"/>
    <property type="molecule type" value="Genomic_DNA"/>
</dbReference>
<keyword evidence="1" id="KW-0812">Transmembrane</keyword>
<reference evidence="4" key="1">
    <citation type="submission" date="2019-07" db="EMBL/GenBank/DDBJ databases">
        <title>Arthrobacter KR32 sp. nov., isolated from mountain cheese made of cows milk.</title>
        <authorList>
            <person name="Flegler A."/>
        </authorList>
    </citation>
    <scope>NUCLEOTIDE SEQUENCE [LARGE SCALE GENOMIC DNA]</scope>
    <source>
        <strain evidence="4">KR32</strain>
    </source>
</reference>
<comment type="caution">
    <text evidence="3">The sequence shown here is derived from an EMBL/GenBank/DDBJ whole genome shotgun (WGS) entry which is preliminary data.</text>
</comment>
<evidence type="ECO:0000259" key="2">
    <source>
        <dbReference type="Pfam" id="PF13559"/>
    </source>
</evidence>
<dbReference type="Pfam" id="PF13559">
    <property type="entry name" value="DUF4129"/>
    <property type="match status" value="1"/>
</dbReference>
<keyword evidence="4" id="KW-1185">Reference proteome</keyword>
<protein>
    <submittedName>
        <fullName evidence="3">DUF4129 domain-containing protein</fullName>
    </submittedName>
</protein>
<dbReference type="Proteomes" id="UP000326464">
    <property type="component" value="Unassembled WGS sequence"/>
</dbReference>
<dbReference type="RefSeq" id="WP_152812000.1">
    <property type="nucleotide sequence ID" value="NZ_VJXX01000001.1"/>
</dbReference>
<feature type="transmembrane region" description="Helical" evidence="1">
    <location>
        <begin position="62"/>
        <end position="84"/>
    </location>
</feature>
<name>A0A7X1NMG3_9MICC</name>
<sequence length="223" mass="23251">MIPPVLPSLGLAPDADEARGLLEDELAKTVYVEAQPSIFERILTDLLRGIARLFDGIGSLGAGPGTLVLAIGAALVIVVAVVLIKPRLNARGRTPDAAVFDDARHLTAAQHRDRASAHAAGGDWNRAVADVLRAIIRASEERVVIAEQPGRTATEAAVQLGGVHPALSPDIAWLADLFNETHYGNGTATGEQYRRASALDASFSSARPAASPGHGADVLAAPR</sequence>
<keyword evidence="1" id="KW-0472">Membrane</keyword>
<evidence type="ECO:0000313" key="4">
    <source>
        <dbReference type="Proteomes" id="UP000326464"/>
    </source>
</evidence>
<dbReference type="InterPro" id="IPR025403">
    <property type="entry name" value="TgpA-like_C"/>
</dbReference>